<evidence type="ECO:0000256" key="2">
    <source>
        <dbReference type="SAM" id="MobiDB-lite"/>
    </source>
</evidence>
<evidence type="ECO:0000256" key="1">
    <source>
        <dbReference type="SAM" id="Coils"/>
    </source>
</evidence>
<feature type="coiled-coil region" evidence="1">
    <location>
        <begin position="440"/>
        <end position="522"/>
    </location>
</feature>
<comment type="caution">
    <text evidence="4">The sequence shown here is derived from an EMBL/GenBank/DDBJ whole genome shotgun (WGS) entry which is preliminary data.</text>
</comment>
<gene>
    <name evidence="4" type="ORF">AXG93_960s1210</name>
</gene>
<dbReference type="Proteomes" id="UP000077202">
    <property type="component" value="Unassembled WGS sequence"/>
</dbReference>
<evidence type="ECO:0000259" key="3">
    <source>
        <dbReference type="Pfam" id="PF13460"/>
    </source>
</evidence>
<keyword evidence="5" id="KW-1185">Reference proteome</keyword>
<name>A0A176VIE5_MARPO</name>
<protein>
    <recommendedName>
        <fullName evidence="3">NAD(P)-binding domain-containing protein</fullName>
    </recommendedName>
</protein>
<sequence>MAALQSSSIAGGLDGSLCHSSAVLRRDAQSLRSSGHCHFSGSLRLSGASSASSTAAAAAAQSRKSSLVVRAEEESFFQNLGTQFFKAGGKKSPPDDVPATRAGGTQLFRLGQKRAAQVEDDEDDDDEDEERPNFGTQFFNLGGKRKSAGSGTVTEAAGGSNGTALVARREGTLALQSLQFGRGRRVDPKTVFVAGSTGQIGARISQQLLRAGFSVRGGVPDLYVAQQLAEFATQYGVISRDEAKRLNAVEFDFKNVSSIAKALGNAGKVVVTIGPTEDGPRSKVTTDDALRVLEAAALSNAAHFVLVSDPGQGPASDNGNPLAGISFFFSNLFKKNTEPSETEVVDKIVESGLTYTIIRAGSTDGIDDYAPDGGNLVVEAEGASDPSFKVSKIQVASVVAGVFSNSGVSENKVVEVASSPNAPSRPVDELLSAIPVDTRRAVLEEERARAEAEAREKEARARAEAEAQAAMEEAREATMLAAQLEAEAKKLAAEEARAAALAAKAQARADAASASVDGLQARAQELGGNPLKTMTGRLGQQVSFKLDEKMFNKGRVSSPKAAASEAAPEKVMKPEGFVFPSFPSFSKKESKPAPSPARAAAATASPTPAKSAGFFGGFFNSQETIYMEED</sequence>
<dbReference type="EMBL" id="LVLJ01003829">
    <property type="protein sequence ID" value="OAE19566.1"/>
    <property type="molecule type" value="Genomic_DNA"/>
</dbReference>
<reference evidence="4" key="1">
    <citation type="submission" date="2016-03" db="EMBL/GenBank/DDBJ databases">
        <title>Mechanisms controlling the formation of the plant cell surface in tip-growing cells are functionally conserved among land plants.</title>
        <authorList>
            <person name="Honkanen S."/>
            <person name="Jones V.A."/>
            <person name="Morieri G."/>
            <person name="Champion C."/>
            <person name="Hetherington A.J."/>
            <person name="Kelly S."/>
            <person name="Saint-Marcoux D."/>
            <person name="Proust H."/>
            <person name="Prescott H."/>
            <person name="Dolan L."/>
        </authorList>
    </citation>
    <scope>NUCLEOTIDE SEQUENCE [LARGE SCALE GENOMIC DNA]</scope>
    <source>
        <tissue evidence="4">Whole gametophyte</tissue>
    </source>
</reference>
<organism evidence="4 5">
    <name type="scientific">Marchantia polymorpha subsp. ruderalis</name>
    <dbReference type="NCBI Taxonomy" id="1480154"/>
    <lineage>
        <taxon>Eukaryota</taxon>
        <taxon>Viridiplantae</taxon>
        <taxon>Streptophyta</taxon>
        <taxon>Embryophyta</taxon>
        <taxon>Marchantiophyta</taxon>
        <taxon>Marchantiopsida</taxon>
        <taxon>Marchantiidae</taxon>
        <taxon>Marchantiales</taxon>
        <taxon>Marchantiaceae</taxon>
        <taxon>Marchantia</taxon>
    </lineage>
</organism>
<feature type="region of interest" description="Disordered" evidence="2">
    <location>
        <begin position="584"/>
        <end position="614"/>
    </location>
</feature>
<keyword evidence="1" id="KW-0175">Coiled coil</keyword>
<feature type="compositionally biased region" description="Acidic residues" evidence="2">
    <location>
        <begin position="118"/>
        <end position="130"/>
    </location>
</feature>
<evidence type="ECO:0000313" key="4">
    <source>
        <dbReference type="EMBL" id="OAE19566.1"/>
    </source>
</evidence>
<dbReference type="PANTHER" id="PTHR47711">
    <property type="entry name" value="PROTEIN PLASTID TRANSCRIPTIONALLY ACTIVE 16, CHLOROPLASTIC"/>
    <property type="match status" value="1"/>
</dbReference>
<dbReference type="InterPro" id="IPR016040">
    <property type="entry name" value="NAD(P)-bd_dom"/>
</dbReference>
<evidence type="ECO:0000313" key="5">
    <source>
        <dbReference type="Proteomes" id="UP000077202"/>
    </source>
</evidence>
<dbReference type="Pfam" id="PF13460">
    <property type="entry name" value="NAD_binding_10"/>
    <property type="match status" value="1"/>
</dbReference>
<feature type="compositionally biased region" description="Low complexity" evidence="2">
    <location>
        <begin position="596"/>
        <end position="612"/>
    </location>
</feature>
<feature type="region of interest" description="Disordered" evidence="2">
    <location>
        <begin position="87"/>
        <end position="159"/>
    </location>
</feature>
<proteinExistence type="predicted"/>
<dbReference type="SUPFAM" id="SSF51735">
    <property type="entry name" value="NAD(P)-binding Rossmann-fold domains"/>
    <property type="match status" value="1"/>
</dbReference>
<dbReference type="Gene3D" id="3.40.50.720">
    <property type="entry name" value="NAD(P)-binding Rossmann-like Domain"/>
    <property type="match status" value="1"/>
</dbReference>
<dbReference type="InterPro" id="IPR036291">
    <property type="entry name" value="NAD(P)-bd_dom_sf"/>
</dbReference>
<dbReference type="AlphaFoldDB" id="A0A176VIE5"/>
<feature type="domain" description="NAD(P)-binding" evidence="3">
    <location>
        <begin position="195"/>
        <end position="404"/>
    </location>
</feature>
<dbReference type="PANTHER" id="PTHR47711:SF2">
    <property type="entry name" value="PROTEIN PLASTID TRANSCRIPTIONALLY ACTIVE 16, CHLOROPLASTIC"/>
    <property type="match status" value="1"/>
</dbReference>
<accession>A0A176VIE5</accession>